<gene>
    <name evidence="3" type="ORF">ACFSKO_11305</name>
</gene>
<keyword evidence="1" id="KW-0812">Transmembrane</keyword>
<feature type="transmembrane region" description="Helical" evidence="1">
    <location>
        <begin position="12"/>
        <end position="34"/>
    </location>
</feature>
<keyword evidence="1" id="KW-1133">Transmembrane helix</keyword>
<keyword evidence="4" id="KW-1185">Reference proteome</keyword>
<dbReference type="Pfam" id="PF00892">
    <property type="entry name" value="EamA"/>
    <property type="match status" value="2"/>
</dbReference>
<organism evidence="3 4">
    <name type="scientific">Kiloniella antarctica</name>
    <dbReference type="NCBI Taxonomy" id="1550907"/>
    <lineage>
        <taxon>Bacteria</taxon>
        <taxon>Pseudomonadati</taxon>
        <taxon>Pseudomonadota</taxon>
        <taxon>Alphaproteobacteria</taxon>
        <taxon>Rhodospirillales</taxon>
        <taxon>Kiloniellaceae</taxon>
        <taxon>Kiloniella</taxon>
    </lineage>
</organism>
<feature type="transmembrane region" description="Helical" evidence="1">
    <location>
        <begin position="104"/>
        <end position="125"/>
    </location>
</feature>
<feature type="transmembrane region" description="Helical" evidence="1">
    <location>
        <begin position="46"/>
        <end position="66"/>
    </location>
</feature>
<evidence type="ECO:0000313" key="4">
    <source>
        <dbReference type="Proteomes" id="UP001597294"/>
    </source>
</evidence>
<sequence>MSSGETTHSTTKVPLIGMICGLIGGASFGLITPLSPLANEAGSSPLNITIIRFLLGTALMSFLLIGARISFHVPRDKWIPLFFMGLFIFTVTVFYLSAVVYIPVSLAAILFYTYPIIVTIIDPLLRRKMPSLIQLGLSLLAFAGIAIAMGPSLNGLDWRGLGFVALAALSISGTLIISRQVVSLVNNFAVVFYVNIIALILCVPYFLISRSFDTSEAFNFTTLKNIVLSGSQSGFYYAAIIAGLYLLATLAQISTVRYVGPSRTAMFFNIEPIVTILAAVIILGENLTSPQTAGALCVLSAVAISCYRPVRA</sequence>
<reference evidence="4" key="1">
    <citation type="journal article" date="2019" name="Int. J. Syst. Evol. Microbiol.">
        <title>The Global Catalogue of Microorganisms (GCM) 10K type strain sequencing project: providing services to taxonomists for standard genome sequencing and annotation.</title>
        <authorList>
            <consortium name="The Broad Institute Genomics Platform"/>
            <consortium name="The Broad Institute Genome Sequencing Center for Infectious Disease"/>
            <person name="Wu L."/>
            <person name="Ma J."/>
        </authorList>
    </citation>
    <scope>NUCLEOTIDE SEQUENCE [LARGE SCALE GENOMIC DNA]</scope>
    <source>
        <strain evidence="4">CGMCC 4.7192</strain>
    </source>
</reference>
<dbReference type="InterPro" id="IPR000620">
    <property type="entry name" value="EamA_dom"/>
</dbReference>
<feature type="domain" description="EamA" evidence="2">
    <location>
        <begin position="159"/>
        <end position="304"/>
    </location>
</feature>
<dbReference type="PANTHER" id="PTHR22911">
    <property type="entry name" value="ACYL-MALONYL CONDENSING ENZYME-RELATED"/>
    <property type="match status" value="1"/>
</dbReference>
<dbReference type="InterPro" id="IPR037185">
    <property type="entry name" value="EmrE-like"/>
</dbReference>
<feature type="transmembrane region" description="Helical" evidence="1">
    <location>
        <begin position="265"/>
        <end position="284"/>
    </location>
</feature>
<keyword evidence="1" id="KW-0472">Membrane</keyword>
<proteinExistence type="predicted"/>
<accession>A0ABW5BJ89</accession>
<evidence type="ECO:0000313" key="3">
    <source>
        <dbReference type="EMBL" id="MFD2206207.1"/>
    </source>
</evidence>
<dbReference type="PANTHER" id="PTHR22911:SF137">
    <property type="entry name" value="SOLUTE CARRIER FAMILY 35 MEMBER G2-RELATED"/>
    <property type="match status" value="1"/>
</dbReference>
<feature type="transmembrane region" description="Helical" evidence="1">
    <location>
        <begin position="132"/>
        <end position="152"/>
    </location>
</feature>
<feature type="domain" description="EamA" evidence="2">
    <location>
        <begin position="16"/>
        <end position="148"/>
    </location>
</feature>
<feature type="transmembrane region" description="Helical" evidence="1">
    <location>
        <begin position="158"/>
        <end position="177"/>
    </location>
</feature>
<dbReference type="SUPFAM" id="SSF103481">
    <property type="entry name" value="Multidrug resistance efflux transporter EmrE"/>
    <property type="match status" value="2"/>
</dbReference>
<protein>
    <submittedName>
        <fullName evidence="3">DMT family transporter</fullName>
    </submittedName>
</protein>
<feature type="transmembrane region" description="Helical" evidence="1">
    <location>
        <begin position="184"/>
        <end position="208"/>
    </location>
</feature>
<dbReference type="EMBL" id="JBHUII010000004">
    <property type="protein sequence ID" value="MFD2206207.1"/>
    <property type="molecule type" value="Genomic_DNA"/>
</dbReference>
<feature type="transmembrane region" description="Helical" evidence="1">
    <location>
        <begin position="78"/>
        <end position="98"/>
    </location>
</feature>
<feature type="transmembrane region" description="Helical" evidence="1">
    <location>
        <begin position="234"/>
        <end position="253"/>
    </location>
</feature>
<comment type="caution">
    <text evidence="3">The sequence shown here is derived from an EMBL/GenBank/DDBJ whole genome shotgun (WGS) entry which is preliminary data.</text>
</comment>
<dbReference type="Proteomes" id="UP001597294">
    <property type="component" value="Unassembled WGS sequence"/>
</dbReference>
<dbReference type="RefSeq" id="WP_380251557.1">
    <property type="nucleotide sequence ID" value="NZ_JBHUII010000004.1"/>
</dbReference>
<evidence type="ECO:0000259" key="2">
    <source>
        <dbReference type="Pfam" id="PF00892"/>
    </source>
</evidence>
<evidence type="ECO:0000256" key="1">
    <source>
        <dbReference type="SAM" id="Phobius"/>
    </source>
</evidence>
<name>A0ABW5BJ89_9PROT</name>